<dbReference type="RefSeq" id="WP_197997600.1">
    <property type="nucleotide sequence ID" value="NZ_CP037421.1"/>
</dbReference>
<comment type="similarity">
    <text evidence="1">Belongs to the membrane fusion protein (MFP) (TC 8.A.1) family.</text>
</comment>
<dbReference type="NCBIfam" id="TIGR01730">
    <property type="entry name" value="RND_mfp"/>
    <property type="match status" value="1"/>
</dbReference>
<dbReference type="AlphaFoldDB" id="A0A517Q782"/>
<dbReference type="Gene3D" id="2.40.420.20">
    <property type="match status" value="1"/>
</dbReference>
<accession>A0A517Q782</accession>
<gene>
    <name evidence="4" type="primary">emrA</name>
    <name evidence="4" type="ORF">Enr10x_28070</name>
</gene>
<dbReference type="FunFam" id="2.40.30.170:FF:000010">
    <property type="entry name" value="Efflux RND transporter periplasmic adaptor subunit"/>
    <property type="match status" value="1"/>
</dbReference>
<feature type="domain" description="CusB-like beta-barrel" evidence="3">
    <location>
        <begin position="230"/>
        <end position="299"/>
    </location>
</feature>
<dbReference type="Pfam" id="PF25954">
    <property type="entry name" value="Beta-barrel_RND_2"/>
    <property type="match status" value="1"/>
</dbReference>
<proteinExistence type="inferred from homology"/>
<dbReference type="InterPro" id="IPR058792">
    <property type="entry name" value="Beta-barrel_RND_2"/>
</dbReference>
<organism evidence="4 5">
    <name type="scientific">Gimesia panareensis</name>
    <dbReference type="NCBI Taxonomy" id="2527978"/>
    <lineage>
        <taxon>Bacteria</taxon>
        <taxon>Pseudomonadati</taxon>
        <taxon>Planctomycetota</taxon>
        <taxon>Planctomycetia</taxon>
        <taxon>Planctomycetales</taxon>
        <taxon>Planctomycetaceae</taxon>
        <taxon>Gimesia</taxon>
    </lineage>
</organism>
<dbReference type="Gene3D" id="2.40.30.170">
    <property type="match status" value="1"/>
</dbReference>
<evidence type="ECO:0000256" key="2">
    <source>
        <dbReference type="SAM" id="Coils"/>
    </source>
</evidence>
<evidence type="ECO:0000313" key="4">
    <source>
        <dbReference type="EMBL" id="QDT27490.1"/>
    </source>
</evidence>
<dbReference type="Proteomes" id="UP000315647">
    <property type="component" value="Chromosome"/>
</dbReference>
<dbReference type="SUPFAM" id="SSF111369">
    <property type="entry name" value="HlyD-like secretion proteins"/>
    <property type="match status" value="1"/>
</dbReference>
<dbReference type="InterPro" id="IPR006143">
    <property type="entry name" value="RND_pump_MFP"/>
</dbReference>
<dbReference type="EMBL" id="CP037421">
    <property type="protein sequence ID" value="QDT27490.1"/>
    <property type="molecule type" value="Genomic_DNA"/>
</dbReference>
<dbReference type="Gene3D" id="2.40.50.100">
    <property type="match status" value="1"/>
</dbReference>
<keyword evidence="5" id="KW-1185">Reference proteome</keyword>
<feature type="coiled-coil region" evidence="2">
    <location>
        <begin position="154"/>
        <end position="193"/>
    </location>
</feature>
<protein>
    <submittedName>
        <fullName evidence="4">Multidrug export protein EmrA</fullName>
    </submittedName>
</protein>
<evidence type="ECO:0000259" key="3">
    <source>
        <dbReference type="Pfam" id="PF25954"/>
    </source>
</evidence>
<evidence type="ECO:0000256" key="1">
    <source>
        <dbReference type="ARBA" id="ARBA00009477"/>
    </source>
</evidence>
<dbReference type="PANTHER" id="PTHR30469">
    <property type="entry name" value="MULTIDRUG RESISTANCE PROTEIN MDTA"/>
    <property type="match status" value="1"/>
</dbReference>
<name>A0A517Q782_9PLAN</name>
<evidence type="ECO:0000313" key="5">
    <source>
        <dbReference type="Proteomes" id="UP000315647"/>
    </source>
</evidence>
<reference evidence="4 5" key="1">
    <citation type="submission" date="2019-03" db="EMBL/GenBank/DDBJ databases">
        <title>Deep-cultivation of Planctomycetes and their phenomic and genomic characterization uncovers novel biology.</title>
        <authorList>
            <person name="Wiegand S."/>
            <person name="Jogler M."/>
            <person name="Boedeker C."/>
            <person name="Pinto D."/>
            <person name="Vollmers J."/>
            <person name="Rivas-Marin E."/>
            <person name="Kohn T."/>
            <person name="Peeters S.H."/>
            <person name="Heuer A."/>
            <person name="Rast P."/>
            <person name="Oberbeckmann S."/>
            <person name="Bunk B."/>
            <person name="Jeske O."/>
            <person name="Meyerdierks A."/>
            <person name="Storesund J.E."/>
            <person name="Kallscheuer N."/>
            <person name="Luecker S."/>
            <person name="Lage O.M."/>
            <person name="Pohl T."/>
            <person name="Merkel B.J."/>
            <person name="Hornburger P."/>
            <person name="Mueller R.-W."/>
            <person name="Bruemmer F."/>
            <person name="Labrenz M."/>
            <person name="Spormann A.M."/>
            <person name="Op den Camp H."/>
            <person name="Overmann J."/>
            <person name="Amann R."/>
            <person name="Jetten M.S.M."/>
            <person name="Mascher T."/>
            <person name="Medema M.H."/>
            <person name="Devos D.P."/>
            <person name="Kaster A.-K."/>
            <person name="Ovreas L."/>
            <person name="Rohde M."/>
            <person name="Galperin M.Y."/>
            <person name="Jogler C."/>
        </authorList>
    </citation>
    <scope>NUCLEOTIDE SEQUENCE [LARGE SCALE GENOMIC DNA]</scope>
    <source>
        <strain evidence="4 5">Enr10</strain>
    </source>
</reference>
<sequence length="400" mass="44056">MKVLIAPACTAIAMIVGWLVYEKSVHDTQVPTKTIIPQPIAVQVTRSTTKNLEKRINLVGNLEAGSQVEIRTRFSGYIKSMPFDVGDRIQEGDVILELNDSENRELVTKADAALSVAKAQLKAQLTSQELAQKAYNRLLVLQKSGVSTRQQMEESQASLAIEEAQTELEQARVDQAEADLEQSRLRLQENKILATTSGFLAERLVDVGDLAKPDVALMKIVNLDHVRTIVHIVEKDYEDVKVGQEAAITVDTFPDQIFAGRVKRKAPVLDPQTRTAAVHIEIPNKDFALKPGMHSRVQIVFEHRPKTKVLPIASLTRRKDGPGSAVFIIGGNPPMTQRRNIEVGISDGELVEILSGLNPDDLVITLGNRMVDEGQTVTPVEVPMDQILQAPTPLPQKTNL</sequence>
<dbReference type="Gene3D" id="1.10.287.470">
    <property type="entry name" value="Helix hairpin bin"/>
    <property type="match status" value="1"/>
</dbReference>
<keyword evidence="2" id="KW-0175">Coiled coil</keyword>
<dbReference type="GO" id="GO:1990281">
    <property type="term" value="C:efflux pump complex"/>
    <property type="evidence" value="ECO:0007669"/>
    <property type="project" value="TreeGrafter"/>
</dbReference>
<dbReference type="GO" id="GO:0015562">
    <property type="term" value="F:efflux transmembrane transporter activity"/>
    <property type="evidence" value="ECO:0007669"/>
    <property type="project" value="TreeGrafter"/>
</dbReference>